<dbReference type="Proteomes" id="UP000030711">
    <property type="component" value="Unassembled WGS sequence"/>
</dbReference>
<dbReference type="InterPro" id="IPR011333">
    <property type="entry name" value="SKP1/BTB/POZ_sf"/>
</dbReference>
<protein>
    <recommendedName>
        <fullName evidence="9">SKP1 component POZ domain-containing protein</fullName>
    </recommendedName>
</protein>
<dbReference type="Pfam" id="PF01466">
    <property type="entry name" value="Skp1"/>
    <property type="match status" value="1"/>
</dbReference>
<feature type="region of interest" description="Disordered" evidence="4">
    <location>
        <begin position="38"/>
        <end position="77"/>
    </location>
</feature>
<evidence type="ECO:0000256" key="2">
    <source>
        <dbReference type="ARBA" id="ARBA00009993"/>
    </source>
</evidence>
<comment type="pathway">
    <text evidence="1">Protein modification; protein ubiquitination.</text>
</comment>
<dbReference type="PANTHER" id="PTHR11165">
    <property type="entry name" value="SKP1"/>
    <property type="match status" value="1"/>
</dbReference>
<name>A0AAD9WIA7_EUCGR</name>
<keyword evidence="8" id="KW-1185">Reference proteome</keyword>
<accession>A0AAD9WIA7</accession>
<gene>
    <name evidence="7" type="ORF">EUGRSUZ_L03510</name>
</gene>
<proteinExistence type="inferred from homology"/>
<dbReference type="GO" id="GO:0006511">
    <property type="term" value="P:ubiquitin-dependent protein catabolic process"/>
    <property type="evidence" value="ECO:0007669"/>
    <property type="project" value="InterPro"/>
</dbReference>
<feature type="domain" description="SKP1 component dimerisation" evidence="5">
    <location>
        <begin position="166"/>
        <end position="205"/>
    </location>
</feature>
<dbReference type="InterPro" id="IPR016897">
    <property type="entry name" value="SKP1"/>
</dbReference>
<dbReference type="SMART" id="SM00512">
    <property type="entry name" value="Skp1"/>
    <property type="match status" value="1"/>
</dbReference>
<comment type="caution">
    <text evidence="7">The sequence shown here is derived from an EMBL/GenBank/DDBJ whole genome shotgun (WGS) entry which is preliminary data.</text>
</comment>
<dbReference type="InterPro" id="IPR001232">
    <property type="entry name" value="SKP1-like"/>
</dbReference>
<dbReference type="Pfam" id="PF03931">
    <property type="entry name" value="Skp1_POZ"/>
    <property type="match status" value="1"/>
</dbReference>
<reference evidence="7 8" key="1">
    <citation type="journal article" date="2014" name="Nature">
        <title>The genome of Eucalyptus grandis.</title>
        <authorList>
            <person name="Myburg A.A."/>
            <person name="Grattapaglia D."/>
            <person name="Tuskan G.A."/>
            <person name="Hellsten U."/>
            <person name="Hayes R.D."/>
            <person name="Grimwood J."/>
            <person name="Jenkins J."/>
            <person name="Lindquist E."/>
            <person name="Tice H."/>
            <person name="Bauer D."/>
            <person name="Goodstein D.M."/>
            <person name="Dubchak I."/>
            <person name="Poliakov A."/>
            <person name="Mizrachi E."/>
            <person name="Kullan A.R."/>
            <person name="Hussey S.G."/>
            <person name="Pinard D."/>
            <person name="van der Merwe K."/>
            <person name="Singh P."/>
            <person name="van Jaarsveld I."/>
            <person name="Silva-Junior O.B."/>
            <person name="Togawa R.C."/>
            <person name="Pappas M.R."/>
            <person name="Faria D.A."/>
            <person name="Sansaloni C.P."/>
            <person name="Petroli C.D."/>
            <person name="Yang X."/>
            <person name="Ranjan P."/>
            <person name="Tschaplinski T.J."/>
            <person name="Ye C.Y."/>
            <person name="Li T."/>
            <person name="Sterck L."/>
            <person name="Vanneste K."/>
            <person name="Murat F."/>
            <person name="Soler M."/>
            <person name="Clemente H.S."/>
            <person name="Saidi N."/>
            <person name="Cassan-Wang H."/>
            <person name="Dunand C."/>
            <person name="Hefer C.A."/>
            <person name="Bornberg-Bauer E."/>
            <person name="Kersting A.R."/>
            <person name="Vining K."/>
            <person name="Amarasinghe V."/>
            <person name="Ranik M."/>
            <person name="Naithani S."/>
            <person name="Elser J."/>
            <person name="Boyd A.E."/>
            <person name="Liston A."/>
            <person name="Spatafora J.W."/>
            <person name="Dharmwardhana P."/>
            <person name="Raja R."/>
            <person name="Sullivan C."/>
            <person name="Romanel E."/>
            <person name="Alves-Ferreira M."/>
            <person name="Kulheim C."/>
            <person name="Foley W."/>
            <person name="Carocha V."/>
            <person name="Paiva J."/>
            <person name="Kudrna D."/>
            <person name="Brommonschenkel S.H."/>
            <person name="Pasquali G."/>
            <person name="Byrne M."/>
            <person name="Rigault P."/>
            <person name="Tibbits J."/>
            <person name="Spokevicius A."/>
            <person name="Jones R.C."/>
            <person name="Steane D.A."/>
            <person name="Vaillancourt R.E."/>
            <person name="Potts B.M."/>
            <person name="Joubert F."/>
            <person name="Barry K."/>
            <person name="Pappas G.J."/>
            <person name="Strauss S.H."/>
            <person name="Jaiswal P."/>
            <person name="Grima-Pettenati J."/>
            <person name="Salse J."/>
            <person name="Van de Peer Y."/>
            <person name="Rokhsar D.S."/>
            <person name="Schmutz J."/>
        </authorList>
    </citation>
    <scope>NUCLEOTIDE SEQUENCE [LARGE SCALE GENOMIC DNA]</scope>
    <source>
        <strain evidence="8">cv. BRASUZ1</strain>
        <tissue evidence="7">Leaf extractions</tissue>
    </source>
</reference>
<dbReference type="InterPro" id="IPR036296">
    <property type="entry name" value="SKP1-like_dim_sf"/>
</dbReference>
<evidence type="ECO:0000256" key="4">
    <source>
        <dbReference type="SAM" id="MobiDB-lite"/>
    </source>
</evidence>
<dbReference type="Gene3D" id="3.30.710.10">
    <property type="entry name" value="Potassium Channel Kv1.1, Chain A"/>
    <property type="match status" value="1"/>
</dbReference>
<comment type="similarity">
    <text evidence="2">Belongs to the SKP1 family.</text>
</comment>
<dbReference type="GO" id="GO:0009867">
    <property type="term" value="P:jasmonic acid mediated signaling pathway"/>
    <property type="evidence" value="ECO:0007669"/>
    <property type="project" value="UniProtKB-ARBA"/>
</dbReference>
<dbReference type="EMBL" id="MU851489">
    <property type="protein sequence ID" value="KAK2631038.1"/>
    <property type="molecule type" value="Genomic_DNA"/>
</dbReference>
<dbReference type="SUPFAM" id="SSF81382">
    <property type="entry name" value="Skp1 dimerisation domain-like"/>
    <property type="match status" value="1"/>
</dbReference>
<feature type="domain" description="SKP1 component POZ" evidence="6">
    <location>
        <begin position="77"/>
        <end position="136"/>
    </location>
</feature>
<dbReference type="InterPro" id="IPR016073">
    <property type="entry name" value="Skp1_comp_POZ"/>
</dbReference>
<evidence type="ECO:0000259" key="5">
    <source>
        <dbReference type="Pfam" id="PF01466"/>
    </source>
</evidence>
<evidence type="ECO:0000259" key="6">
    <source>
        <dbReference type="Pfam" id="PF03931"/>
    </source>
</evidence>
<evidence type="ECO:0000256" key="3">
    <source>
        <dbReference type="ARBA" id="ARBA00022786"/>
    </source>
</evidence>
<evidence type="ECO:0000256" key="1">
    <source>
        <dbReference type="ARBA" id="ARBA00004906"/>
    </source>
</evidence>
<evidence type="ECO:0000313" key="7">
    <source>
        <dbReference type="EMBL" id="KAK2631038.1"/>
    </source>
</evidence>
<dbReference type="AlphaFoldDB" id="A0AAD9WIA7"/>
<evidence type="ECO:0008006" key="9">
    <source>
        <dbReference type="Google" id="ProtNLM"/>
    </source>
</evidence>
<dbReference type="CDD" id="cd18322">
    <property type="entry name" value="BTB_POZ_SKP1"/>
    <property type="match status" value="1"/>
</dbReference>
<organism evidence="7 8">
    <name type="scientific">Eucalyptus grandis</name>
    <name type="common">Flooded gum</name>
    <dbReference type="NCBI Taxonomy" id="71139"/>
    <lineage>
        <taxon>Eukaryota</taxon>
        <taxon>Viridiplantae</taxon>
        <taxon>Streptophyta</taxon>
        <taxon>Embryophyta</taxon>
        <taxon>Tracheophyta</taxon>
        <taxon>Spermatophyta</taxon>
        <taxon>Magnoliopsida</taxon>
        <taxon>eudicotyledons</taxon>
        <taxon>Gunneridae</taxon>
        <taxon>Pentapetalae</taxon>
        <taxon>rosids</taxon>
        <taxon>malvids</taxon>
        <taxon>Myrtales</taxon>
        <taxon>Myrtaceae</taxon>
        <taxon>Myrtoideae</taxon>
        <taxon>Eucalypteae</taxon>
        <taxon>Eucalyptus</taxon>
    </lineage>
</organism>
<dbReference type="InterPro" id="IPR016072">
    <property type="entry name" value="Skp1_comp_dimer"/>
</dbReference>
<evidence type="ECO:0000313" key="8">
    <source>
        <dbReference type="Proteomes" id="UP000030711"/>
    </source>
</evidence>
<dbReference type="SUPFAM" id="SSF54695">
    <property type="entry name" value="POZ domain"/>
    <property type="match status" value="1"/>
</dbReference>
<keyword evidence="3" id="KW-0833">Ubl conjugation pathway</keyword>
<sequence length="223" mass="25386">MPTRVVFSLPPSSRRWSTRRRQYFLFYSLSLSIRTTKSAARVSRSRSRSETSPTHSRRTNPPPGQRGIGESTMSSAKKITLRSSEKEPFYVDEAVAVQSQVVKQFIDAKCTGSEIPLPNVPSRTLKMVIEYCKQHVDLKAWDAEFVKVDQTTLCDLILAADYLNIKGLLDLTCLTLKDMIKGKTREDILKSLSSEKYPTPEDKEECWRKISVILNQSVSHEQI</sequence>